<sequence length="317" mass="32080">MTAHSDETMHVWRYAEGRTVEAGTAPVPTPGADEVAVAPSAWGLNNGDLRAEPGGIAGFEFAGTISAVGEGVDPALVGTRVMGLTGGAFADVVVAHRRHVVAIPEGLTDEAAASLTTAVMTEQGALNAADVKEGDTVLITGATSGIGLMGIRLAKLRGAALVIATTRSEERKGILLDAGADLAVAGDYVDQVLEATGGEGVDIVLDHVGGEALGRAVDAARSGGLVLSVGRLAGDEGVVNLMTLARRHVTLRSVSYGFSDPEIIGEILDTLSDRVLPAFADGTLTPAIDSVHSFADAPGAFARLASGDGAGKVVLTR</sequence>
<dbReference type="SMART" id="SM00829">
    <property type="entry name" value="PKS_ER"/>
    <property type="match status" value="1"/>
</dbReference>
<evidence type="ECO:0000256" key="2">
    <source>
        <dbReference type="ARBA" id="ARBA00023002"/>
    </source>
</evidence>
<dbReference type="SUPFAM" id="SSF50129">
    <property type="entry name" value="GroES-like"/>
    <property type="match status" value="1"/>
</dbReference>
<dbReference type="InterPro" id="IPR036291">
    <property type="entry name" value="NAD(P)-bd_dom_sf"/>
</dbReference>
<dbReference type="Pfam" id="PF00107">
    <property type="entry name" value="ADH_zinc_N"/>
    <property type="match status" value="1"/>
</dbReference>
<dbReference type="InterPro" id="IPR011032">
    <property type="entry name" value="GroES-like_sf"/>
</dbReference>
<dbReference type="PANTHER" id="PTHR48106:SF18">
    <property type="entry name" value="QUINONE OXIDOREDUCTASE PIG3"/>
    <property type="match status" value="1"/>
</dbReference>
<dbReference type="EMBL" id="JAUHPV010000001">
    <property type="protein sequence ID" value="MDN4471626.1"/>
    <property type="molecule type" value="Genomic_DNA"/>
</dbReference>
<dbReference type="InterPro" id="IPR020843">
    <property type="entry name" value="ER"/>
</dbReference>
<comment type="caution">
    <text evidence="4">The sequence shown here is derived from an EMBL/GenBank/DDBJ whole genome shotgun (WGS) entry which is preliminary data.</text>
</comment>
<keyword evidence="2" id="KW-0560">Oxidoreductase</keyword>
<dbReference type="InterPro" id="IPR013149">
    <property type="entry name" value="ADH-like_C"/>
</dbReference>
<reference evidence="4" key="1">
    <citation type="submission" date="2023-06" db="EMBL/GenBank/DDBJ databases">
        <title>SYSU T00b26.</title>
        <authorList>
            <person name="Gao L."/>
            <person name="Fang B.-Z."/>
            <person name="Li W.-J."/>
        </authorList>
    </citation>
    <scope>NUCLEOTIDE SEQUENCE</scope>
    <source>
        <strain evidence="4">SYSU T00b26</strain>
    </source>
</reference>
<keyword evidence="1" id="KW-0521">NADP</keyword>
<proteinExistence type="predicted"/>
<evidence type="ECO:0000259" key="3">
    <source>
        <dbReference type="SMART" id="SM00829"/>
    </source>
</evidence>
<dbReference type="Pfam" id="PF08240">
    <property type="entry name" value="ADH_N"/>
    <property type="match status" value="1"/>
</dbReference>
<dbReference type="RefSeq" id="WP_301125428.1">
    <property type="nucleotide sequence ID" value="NZ_JAUHPV010000001.1"/>
</dbReference>
<protein>
    <submittedName>
        <fullName evidence="4">Zinc-binding dehydrogenase</fullName>
    </submittedName>
</protein>
<dbReference type="SUPFAM" id="SSF51735">
    <property type="entry name" value="NAD(P)-binding Rossmann-fold domains"/>
    <property type="match status" value="1"/>
</dbReference>
<dbReference type="Gene3D" id="3.90.180.10">
    <property type="entry name" value="Medium-chain alcohol dehydrogenases, catalytic domain"/>
    <property type="match status" value="1"/>
</dbReference>
<name>A0ABT8FXJ7_9MICO</name>
<evidence type="ECO:0000313" key="4">
    <source>
        <dbReference type="EMBL" id="MDN4471626.1"/>
    </source>
</evidence>
<evidence type="ECO:0000313" key="5">
    <source>
        <dbReference type="Proteomes" id="UP001172738"/>
    </source>
</evidence>
<dbReference type="PANTHER" id="PTHR48106">
    <property type="entry name" value="QUINONE OXIDOREDUCTASE PIG3-RELATED"/>
    <property type="match status" value="1"/>
</dbReference>
<accession>A0ABT8FXJ7</accession>
<feature type="domain" description="Enoyl reductase (ER)" evidence="3">
    <location>
        <begin position="17"/>
        <end position="315"/>
    </location>
</feature>
<dbReference type="InterPro" id="IPR013154">
    <property type="entry name" value="ADH-like_N"/>
</dbReference>
<gene>
    <name evidence="4" type="ORF">QQX04_01310</name>
</gene>
<dbReference type="Proteomes" id="UP001172738">
    <property type="component" value="Unassembled WGS sequence"/>
</dbReference>
<evidence type="ECO:0000256" key="1">
    <source>
        <dbReference type="ARBA" id="ARBA00022857"/>
    </source>
</evidence>
<keyword evidence="5" id="KW-1185">Reference proteome</keyword>
<organism evidence="4 5">
    <name type="scientific">Demequina zhanjiangensis</name>
    <dbReference type="NCBI Taxonomy" id="3051659"/>
    <lineage>
        <taxon>Bacteria</taxon>
        <taxon>Bacillati</taxon>
        <taxon>Actinomycetota</taxon>
        <taxon>Actinomycetes</taxon>
        <taxon>Micrococcales</taxon>
        <taxon>Demequinaceae</taxon>
        <taxon>Demequina</taxon>
    </lineage>
</organism>